<dbReference type="CDD" id="cd03801">
    <property type="entry name" value="GT4_PimA-like"/>
    <property type="match status" value="1"/>
</dbReference>
<keyword evidence="5" id="KW-1185">Reference proteome</keyword>
<dbReference type="Pfam" id="PF13439">
    <property type="entry name" value="Glyco_transf_4"/>
    <property type="match status" value="1"/>
</dbReference>
<feature type="domain" description="Glycosyltransferase subfamily 4-like N-terminal" evidence="3">
    <location>
        <begin position="31"/>
        <end position="196"/>
    </location>
</feature>
<comment type="caution">
    <text evidence="4">The sequence shown here is derived from an EMBL/GenBank/DDBJ whole genome shotgun (WGS) entry which is preliminary data.</text>
</comment>
<dbReference type="AlphaFoldDB" id="A0A0A6PAS5"/>
<evidence type="ECO:0000259" key="2">
    <source>
        <dbReference type="Pfam" id="PF00534"/>
    </source>
</evidence>
<protein>
    <recommendedName>
        <fullName evidence="6">Glycosyl transferase family 1 domain-containing protein</fullName>
    </recommendedName>
</protein>
<dbReference type="PANTHER" id="PTHR46401:SF2">
    <property type="entry name" value="GLYCOSYLTRANSFERASE WBBK-RELATED"/>
    <property type="match status" value="1"/>
</dbReference>
<proteinExistence type="predicted"/>
<accession>A0A0A6PAS5</accession>
<evidence type="ECO:0000259" key="3">
    <source>
        <dbReference type="Pfam" id="PF13439"/>
    </source>
</evidence>
<dbReference type="InterPro" id="IPR001296">
    <property type="entry name" value="Glyco_trans_1"/>
</dbReference>
<gene>
    <name evidence="4" type="ORF">PN36_20835</name>
</gene>
<dbReference type="Gene3D" id="3.40.50.2000">
    <property type="entry name" value="Glycogen Phosphorylase B"/>
    <property type="match status" value="2"/>
</dbReference>
<dbReference type="PANTHER" id="PTHR46401">
    <property type="entry name" value="GLYCOSYLTRANSFERASE WBBK-RELATED"/>
    <property type="match status" value="1"/>
</dbReference>
<dbReference type="Proteomes" id="UP000030428">
    <property type="component" value="Unassembled WGS sequence"/>
</dbReference>
<feature type="domain" description="Glycosyl transferase family 1" evidence="2">
    <location>
        <begin position="205"/>
        <end position="365"/>
    </location>
</feature>
<organism evidence="4 5">
    <name type="scientific">Candidatus Thiomargarita nelsonii</name>
    <dbReference type="NCBI Taxonomy" id="1003181"/>
    <lineage>
        <taxon>Bacteria</taxon>
        <taxon>Pseudomonadati</taxon>
        <taxon>Pseudomonadota</taxon>
        <taxon>Gammaproteobacteria</taxon>
        <taxon>Thiotrichales</taxon>
        <taxon>Thiotrichaceae</taxon>
        <taxon>Thiomargarita</taxon>
    </lineage>
</organism>
<evidence type="ECO:0008006" key="6">
    <source>
        <dbReference type="Google" id="ProtNLM"/>
    </source>
</evidence>
<dbReference type="GO" id="GO:0016757">
    <property type="term" value="F:glycosyltransferase activity"/>
    <property type="evidence" value="ECO:0007669"/>
    <property type="project" value="InterPro"/>
</dbReference>
<evidence type="ECO:0000313" key="5">
    <source>
        <dbReference type="Proteomes" id="UP000030428"/>
    </source>
</evidence>
<name>A0A0A6PAS5_9GAMM</name>
<keyword evidence="1" id="KW-0808">Transferase</keyword>
<evidence type="ECO:0000256" key="1">
    <source>
        <dbReference type="ARBA" id="ARBA00022679"/>
    </source>
</evidence>
<dbReference type="SUPFAM" id="SSF53756">
    <property type="entry name" value="UDP-Glycosyltransferase/glycogen phosphorylase"/>
    <property type="match status" value="1"/>
</dbReference>
<sequence>MKISLASMKTFGVKNMLLITGKFPDVTSDTDGGSIMVSHLVEALRNKCTLDVLFTRTYNNNFINIEGVRKVTFHTNKVRNNNKFLRRLANIEWNSIEFSQLIPQYDRIIIIHCSKALGLEKLSQELLDKVVLFPMYLTSSYIRSNEIVPIGYTEAERKILLKIKKIITPSQSEKNDIIKDYDVAENRIIVIPRAVNSYIESKVRDESKANRLIYIGAIKKQKRNDDAIVLLSKLKEMGAESHLYLVGSQQDDELYAHCIDLISKFGLENDISFCGVLSQKEIAELLNDIDINISVSRWETFGRGIFEGLCAGLPTVVYNSIDCLFEYANANSGVSYVENINDMASKIYDLCSNPSFYKSQSQKAIENSPQFSIEKQKERLLQEILCSQK</sequence>
<evidence type="ECO:0000313" key="4">
    <source>
        <dbReference type="EMBL" id="KHD07808.2"/>
    </source>
</evidence>
<dbReference type="EMBL" id="JSZA02000091">
    <property type="protein sequence ID" value="KHD07808.2"/>
    <property type="molecule type" value="Genomic_DNA"/>
</dbReference>
<dbReference type="InterPro" id="IPR028098">
    <property type="entry name" value="Glyco_trans_4-like_N"/>
</dbReference>
<reference evidence="4 5" key="1">
    <citation type="journal article" date="2016" name="Front. Microbiol.">
        <title>Single-Cell (Meta-)Genomics of a Dimorphic Candidatus Thiomargarita nelsonii Reveals Genomic Plasticity.</title>
        <authorList>
            <person name="Flood B.E."/>
            <person name="Fliss P."/>
            <person name="Jones D.S."/>
            <person name="Dick G.J."/>
            <person name="Jain S."/>
            <person name="Kaster A.K."/>
            <person name="Winkel M."/>
            <person name="Mussmann M."/>
            <person name="Bailey J."/>
        </authorList>
    </citation>
    <scope>NUCLEOTIDE SEQUENCE [LARGE SCALE GENOMIC DNA]</scope>
    <source>
        <strain evidence="4">Hydrate Ridge</strain>
    </source>
</reference>
<dbReference type="GO" id="GO:0009103">
    <property type="term" value="P:lipopolysaccharide biosynthetic process"/>
    <property type="evidence" value="ECO:0007669"/>
    <property type="project" value="TreeGrafter"/>
</dbReference>
<dbReference type="Pfam" id="PF00534">
    <property type="entry name" value="Glycos_transf_1"/>
    <property type="match status" value="1"/>
</dbReference>